<reference evidence="2 3" key="1">
    <citation type="journal article" date="2018" name="G3 (Bethesda)">
        <title>A High-Quality Reference Genome for the Invasive Mosquitofish Gambusia affinis Using a Chicago Library.</title>
        <authorList>
            <person name="Hoffberg S.L."/>
            <person name="Troendle N.J."/>
            <person name="Glenn T.C."/>
            <person name="Mahmud O."/>
            <person name="Louha S."/>
            <person name="Chalopin D."/>
            <person name="Bennetzen J.L."/>
            <person name="Mauricio R."/>
        </authorList>
    </citation>
    <scope>NUCLEOTIDE SEQUENCE [LARGE SCALE GENOMIC DNA]</scope>
    <source>
        <strain evidence="2">NE01/NJP1002.9</strain>
        <tissue evidence="2">Muscle</tissue>
    </source>
</reference>
<accession>A0A315WBK3</accession>
<evidence type="ECO:0000313" key="3">
    <source>
        <dbReference type="Proteomes" id="UP000250572"/>
    </source>
</evidence>
<sequence length="174" mass="18594">MVSEGKARVPEGDVGVPAPKSLNDVPERQQGAVDVLGLLQPLPFGSRLPDPLGAGQVHQSTSSCVACGWKTLSNSKLRPFPLFNTVREDSLLGSVVTTTDCPSSCWSSFSTGLTRHSTRMLPETERRLRDSSSSSLTLSSRFLSSSPLLHSLCSPFLSSCESCSARCCRDVSSC</sequence>
<dbReference type="Proteomes" id="UP000250572">
    <property type="component" value="Unassembled WGS sequence"/>
</dbReference>
<feature type="region of interest" description="Disordered" evidence="1">
    <location>
        <begin position="1"/>
        <end position="24"/>
    </location>
</feature>
<evidence type="ECO:0000256" key="1">
    <source>
        <dbReference type="SAM" id="MobiDB-lite"/>
    </source>
</evidence>
<dbReference type="AlphaFoldDB" id="A0A315WBK3"/>
<organism evidence="2 3">
    <name type="scientific">Gambusia affinis</name>
    <name type="common">Western mosquitofish</name>
    <name type="synonym">Heterandria affinis</name>
    <dbReference type="NCBI Taxonomy" id="33528"/>
    <lineage>
        <taxon>Eukaryota</taxon>
        <taxon>Metazoa</taxon>
        <taxon>Chordata</taxon>
        <taxon>Craniata</taxon>
        <taxon>Vertebrata</taxon>
        <taxon>Euteleostomi</taxon>
        <taxon>Actinopterygii</taxon>
        <taxon>Neopterygii</taxon>
        <taxon>Teleostei</taxon>
        <taxon>Neoteleostei</taxon>
        <taxon>Acanthomorphata</taxon>
        <taxon>Ovalentaria</taxon>
        <taxon>Atherinomorphae</taxon>
        <taxon>Cyprinodontiformes</taxon>
        <taxon>Poeciliidae</taxon>
        <taxon>Poeciliinae</taxon>
        <taxon>Gambusia</taxon>
    </lineage>
</organism>
<proteinExistence type="predicted"/>
<evidence type="ECO:0000313" key="2">
    <source>
        <dbReference type="EMBL" id="PWA33552.1"/>
    </source>
</evidence>
<dbReference type="EMBL" id="NHOQ01000034">
    <property type="protein sequence ID" value="PWA33552.1"/>
    <property type="molecule type" value="Genomic_DNA"/>
</dbReference>
<protein>
    <submittedName>
        <fullName evidence="2">Uncharacterized protein</fullName>
    </submittedName>
</protein>
<name>A0A315WBK3_GAMAF</name>
<feature type="compositionally biased region" description="Basic and acidic residues" evidence="1">
    <location>
        <begin position="1"/>
        <end position="11"/>
    </location>
</feature>
<gene>
    <name evidence="2" type="ORF">CCH79_00007653</name>
</gene>
<keyword evidence="3" id="KW-1185">Reference proteome</keyword>
<comment type="caution">
    <text evidence="2">The sequence shown here is derived from an EMBL/GenBank/DDBJ whole genome shotgun (WGS) entry which is preliminary data.</text>
</comment>